<feature type="signal peptide" evidence="1">
    <location>
        <begin position="1"/>
        <end position="33"/>
    </location>
</feature>
<dbReference type="EMBL" id="JAMBEP010000003">
    <property type="protein sequence ID" value="MCL1635784.1"/>
    <property type="molecule type" value="Genomic_DNA"/>
</dbReference>
<gene>
    <name evidence="2" type="ORF">M2650_14230</name>
</gene>
<organism evidence="2 3">
    <name type="scientific">Luteimonas galliterrae</name>
    <dbReference type="NCBI Taxonomy" id="2940486"/>
    <lineage>
        <taxon>Bacteria</taxon>
        <taxon>Pseudomonadati</taxon>
        <taxon>Pseudomonadota</taxon>
        <taxon>Gammaproteobacteria</taxon>
        <taxon>Lysobacterales</taxon>
        <taxon>Lysobacteraceae</taxon>
        <taxon>Luteimonas</taxon>
    </lineage>
</organism>
<protein>
    <submittedName>
        <fullName evidence="2">DUF1579 domain-containing protein</fullName>
    </submittedName>
</protein>
<evidence type="ECO:0000313" key="2">
    <source>
        <dbReference type="EMBL" id="MCL1635784.1"/>
    </source>
</evidence>
<accession>A0ABT0MLL7</accession>
<keyword evidence="3" id="KW-1185">Reference proteome</keyword>
<dbReference type="InterPro" id="IPR006311">
    <property type="entry name" value="TAT_signal"/>
</dbReference>
<dbReference type="RefSeq" id="WP_249475630.1">
    <property type="nucleotide sequence ID" value="NZ_JAMBEP010000003.1"/>
</dbReference>
<dbReference type="Pfam" id="PF07617">
    <property type="entry name" value="DUF1579"/>
    <property type="match status" value="1"/>
</dbReference>
<proteinExistence type="predicted"/>
<dbReference type="PROSITE" id="PS51318">
    <property type="entry name" value="TAT"/>
    <property type="match status" value="1"/>
</dbReference>
<evidence type="ECO:0000256" key="1">
    <source>
        <dbReference type="SAM" id="SignalP"/>
    </source>
</evidence>
<name>A0ABT0MLL7_9GAMM</name>
<feature type="chain" id="PRO_5046820245" evidence="1">
    <location>
        <begin position="34"/>
        <end position="202"/>
    </location>
</feature>
<dbReference type="InterPro" id="IPR011473">
    <property type="entry name" value="DUF1579"/>
</dbReference>
<dbReference type="Proteomes" id="UP001431217">
    <property type="component" value="Unassembled WGS sequence"/>
</dbReference>
<evidence type="ECO:0000313" key="3">
    <source>
        <dbReference type="Proteomes" id="UP001431217"/>
    </source>
</evidence>
<comment type="caution">
    <text evidence="2">The sequence shown here is derived from an EMBL/GenBank/DDBJ whole genome shotgun (WGS) entry which is preliminary data.</text>
</comment>
<keyword evidence="1" id="KW-0732">Signal</keyword>
<sequence length="202" mass="22794">MTQDYSASRRQMLADLLAGAGALALLPIADALASETTVASGGVRMPVGDVHDFDIFVGSWRTKQRRLKERLAGSTEWVEFDGTQEFRLLLGGAANMTDNLLNLPDGPYRGFTLRTFDPATKRWTIWWLDSRYPHKLDPPLIGRFENGTGAFYADDTFNGKPIKIRYLWLDVTPTSRRWEQAFSPDGGKTWETNWISEFTKVG</sequence>
<reference evidence="2 3" key="1">
    <citation type="submission" date="2022-05" db="EMBL/GenBank/DDBJ databases">
        <title>Luteimonas sp. SX5, whole genome shotgun sequencing project.</title>
        <authorList>
            <person name="Zhao G."/>
            <person name="Shen L."/>
        </authorList>
    </citation>
    <scope>NUCLEOTIDE SEQUENCE [LARGE SCALE GENOMIC DNA]</scope>
    <source>
        <strain evidence="2 3">SX5</strain>
    </source>
</reference>